<evidence type="ECO:0000313" key="2">
    <source>
        <dbReference type="EMBL" id="KAJ7392082.1"/>
    </source>
</evidence>
<accession>A0A9X0D9A6</accession>
<dbReference type="AlphaFoldDB" id="A0A9X0D9A6"/>
<feature type="chain" id="PRO_5040789336" evidence="1">
    <location>
        <begin position="25"/>
        <end position="105"/>
    </location>
</feature>
<evidence type="ECO:0000256" key="1">
    <source>
        <dbReference type="SAM" id="SignalP"/>
    </source>
</evidence>
<organism evidence="2 3">
    <name type="scientific">Desmophyllum pertusum</name>
    <dbReference type="NCBI Taxonomy" id="174260"/>
    <lineage>
        <taxon>Eukaryota</taxon>
        <taxon>Metazoa</taxon>
        <taxon>Cnidaria</taxon>
        <taxon>Anthozoa</taxon>
        <taxon>Hexacorallia</taxon>
        <taxon>Scleractinia</taxon>
        <taxon>Caryophylliina</taxon>
        <taxon>Caryophylliidae</taxon>
        <taxon>Desmophyllum</taxon>
    </lineage>
</organism>
<evidence type="ECO:0000313" key="3">
    <source>
        <dbReference type="Proteomes" id="UP001163046"/>
    </source>
</evidence>
<name>A0A9X0D9A6_9CNID</name>
<dbReference type="Proteomes" id="UP001163046">
    <property type="component" value="Unassembled WGS sequence"/>
</dbReference>
<reference evidence="2" key="1">
    <citation type="submission" date="2023-01" db="EMBL/GenBank/DDBJ databases">
        <title>Genome assembly of the deep-sea coral Lophelia pertusa.</title>
        <authorList>
            <person name="Herrera S."/>
            <person name="Cordes E."/>
        </authorList>
    </citation>
    <scope>NUCLEOTIDE SEQUENCE</scope>
    <source>
        <strain evidence="2">USNM1676648</strain>
        <tissue evidence="2">Polyp</tissue>
    </source>
</reference>
<keyword evidence="3" id="KW-1185">Reference proteome</keyword>
<proteinExistence type="predicted"/>
<protein>
    <submittedName>
        <fullName evidence="2">Uncharacterized protein</fullName>
    </submittedName>
</protein>
<dbReference type="EMBL" id="MU825403">
    <property type="protein sequence ID" value="KAJ7392082.1"/>
    <property type="molecule type" value="Genomic_DNA"/>
</dbReference>
<gene>
    <name evidence="2" type="ORF">OS493_015031</name>
</gene>
<feature type="signal peptide" evidence="1">
    <location>
        <begin position="1"/>
        <end position="24"/>
    </location>
</feature>
<sequence>MKGLSVMAVSVLLLAVITIPVPSSQRHIPMQIKNPCVKHYGVYAGVFEVVCNTVSFHCLSAITTYGMPKCVPVYKTIESASSLYGNTTLTTRRKKVTVDCVCAGK</sequence>
<comment type="caution">
    <text evidence="2">The sequence shown here is derived from an EMBL/GenBank/DDBJ whole genome shotgun (WGS) entry which is preliminary data.</text>
</comment>
<keyword evidence="1" id="KW-0732">Signal</keyword>